<dbReference type="Proteomes" id="UP000237105">
    <property type="component" value="Unassembled WGS sequence"/>
</dbReference>
<sequence>MTIDVAAQRAEAIEESLDSNRNQRRGNDRKATRRNQGQWSAQGTPSSNSSNSSGSSGGGRGSTYGGYFVCDQQGHRKKECPNRLQKSPLSQGGLQKSQSGSASYQSTQARLQQSQGASQAFTSPQPYQHQYRPQGFTQNFQTPQASGSQGGRGFGSSGPGSSSSRPGQRRGNKGKGKTIANVLNFIAYQMKCHYSNRKWKTSL</sequence>
<feature type="compositionally biased region" description="Low complexity" evidence="1">
    <location>
        <begin position="43"/>
        <end position="54"/>
    </location>
</feature>
<protein>
    <submittedName>
        <fullName evidence="2">Zinc finger, CCHC-type</fullName>
    </submittedName>
</protein>
<name>A0A2P5C8F9_PARAD</name>
<evidence type="ECO:0000256" key="1">
    <source>
        <dbReference type="SAM" id="MobiDB-lite"/>
    </source>
</evidence>
<evidence type="ECO:0000313" key="2">
    <source>
        <dbReference type="EMBL" id="PON57329.1"/>
    </source>
</evidence>
<feature type="compositionally biased region" description="Basic residues" evidence="1">
    <location>
        <begin position="167"/>
        <end position="176"/>
    </location>
</feature>
<dbReference type="SUPFAM" id="SSF57756">
    <property type="entry name" value="Retrovirus zinc finger-like domains"/>
    <property type="match status" value="1"/>
</dbReference>
<dbReference type="AlphaFoldDB" id="A0A2P5C8F9"/>
<evidence type="ECO:0000313" key="3">
    <source>
        <dbReference type="Proteomes" id="UP000237105"/>
    </source>
</evidence>
<feature type="compositionally biased region" description="Gly residues" evidence="1">
    <location>
        <begin position="55"/>
        <end position="64"/>
    </location>
</feature>
<comment type="caution">
    <text evidence="2">The sequence shown here is derived from an EMBL/GenBank/DDBJ whole genome shotgun (WGS) entry which is preliminary data.</text>
</comment>
<feature type="region of interest" description="Disordered" evidence="1">
    <location>
        <begin position="1"/>
        <end position="176"/>
    </location>
</feature>
<feature type="compositionally biased region" description="Polar residues" evidence="1">
    <location>
        <begin position="104"/>
        <end position="128"/>
    </location>
</feature>
<dbReference type="EMBL" id="JXTB01000160">
    <property type="protein sequence ID" value="PON57329.1"/>
    <property type="molecule type" value="Genomic_DNA"/>
</dbReference>
<dbReference type="GO" id="GO:0008270">
    <property type="term" value="F:zinc ion binding"/>
    <property type="evidence" value="ECO:0007669"/>
    <property type="project" value="InterPro"/>
</dbReference>
<keyword evidence="3" id="KW-1185">Reference proteome</keyword>
<gene>
    <name evidence="2" type="ORF">PanWU01x14_174460</name>
</gene>
<feature type="compositionally biased region" description="Polar residues" evidence="1">
    <location>
        <begin position="135"/>
        <end position="145"/>
    </location>
</feature>
<feature type="compositionally biased region" description="Low complexity" evidence="1">
    <location>
        <begin position="87"/>
        <end position="103"/>
    </location>
</feature>
<reference evidence="3" key="1">
    <citation type="submission" date="2016-06" db="EMBL/GenBank/DDBJ databases">
        <title>Parallel loss of symbiosis genes in relatives of nitrogen-fixing non-legume Parasponia.</title>
        <authorList>
            <person name="Van Velzen R."/>
            <person name="Holmer R."/>
            <person name="Bu F."/>
            <person name="Rutten L."/>
            <person name="Van Zeijl A."/>
            <person name="Liu W."/>
            <person name="Santuari L."/>
            <person name="Cao Q."/>
            <person name="Sharma T."/>
            <person name="Shen D."/>
            <person name="Roswanjaya Y."/>
            <person name="Wardhani T."/>
            <person name="Kalhor M.S."/>
            <person name="Jansen J."/>
            <person name="Van den Hoogen J."/>
            <person name="Gungor B."/>
            <person name="Hartog M."/>
            <person name="Hontelez J."/>
            <person name="Verver J."/>
            <person name="Yang W.-C."/>
            <person name="Schijlen E."/>
            <person name="Repin R."/>
            <person name="Schilthuizen M."/>
            <person name="Schranz E."/>
            <person name="Heidstra R."/>
            <person name="Miyata K."/>
            <person name="Fedorova E."/>
            <person name="Kohlen W."/>
            <person name="Bisseling T."/>
            <person name="Smit S."/>
            <person name="Geurts R."/>
        </authorList>
    </citation>
    <scope>NUCLEOTIDE SEQUENCE [LARGE SCALE GENOMIC DNA]</scope>
    <source>
        <strain evidence="3">cv. WU1-14</strain>
    </source>
</reference>
<organism evidence="2 3">
    <name type="scientific">Parasponia andersonii</name>
    <name type="common">Sponia andersonii</name>
    <dbReference type="NCBI Taxonomy" id="3476"/>
    <lineage>
        <taxon>Eukaryota</taxon>
        <taxon>Viridiplantae</taxon>
        <taxon>Streptophyta</taxon>
        <taxon>Embryophyta</taxon>
        <taxon>Tracheophyta</taxon>
        <taxon>Spermatophyta</taxon>
        <taxon>Magnoliopsida</taxon>
        <taxon>eudicotyledons</taxon>
        <taxon>Gunneridae</taxon>
        <taxon>Pentapetalae</taxon>
        <taxon>rosids</taxon>
        <taxon>fabids</taxon>
        <taxon>Rosales</taxon>
        <taxon>Cannabaceae</taxon>
        <taxon>Parasponia</taxon>
    </lineage>
</organism>
<dbReference type="GO" id="GO:0003676">
    <property type="term" value="F:nucleic acid binding"/>
    <property type="evidence" value="ECO:0007669"/>
    <property type="project" value="InterPro"/>
</dbReference>
<feature type="compositionally biased region" description="Gly residues" evidence="1">
    <location>
        <begin position="148"/>
        <end position="158"/>
    </location>
</feature>
<dbReference type="InterPro" id="IPR036875">
    <property type="entry name" value="Znf_CCHC_sf"/>
</dbReference>
<accession>A0A2P5C8F9</accession>
<proteinExistence type="predicted"/>